<evidence type="ECO:0000256" key="5">
    <source>
        <dbReference type="ARBA" id="ARBA00012744"/>
    </source>
</evidence>
<evidence type="ECO:0000259" key="19">
    <source>
        <dbReference type="Pfam" id="PF00933"/>
    </source>
</evidence>
<dbReference type="PRINTS" id="PR00133">
    <property type="entry name" value="GLHYDRLASE3"/>
</dbReference>
<dbReference type="Pfam" id="PF01915">
    <property type="entry name" value="Glyco_hydro_3_C"/>
    <property type="match status" value="1"/>
</dbReference>
<dbReference type="InterPro" id="IPR017853">
    <property type="entry name" value="GH"/>
</dbReference>
<organism evidence="21 22">
    <name type="scientific">Aspergillus calidoustus</name>
    <dbReference type="NCBI Taxonomy" id="454130"/>
    <lineage>
        <taxon>Eukaryota</taxon>
        <taxon>Fungi</taxon>
        <taxon>Dikarya</taxon>
        <taxon>Ascomycota</taxon>
        <taxon>Pezizomycotina</taxon>
        <taxon>Eurotiomycetes</taxon>
        <taxon>Eurotiomycetidae</taxon>
        <taxon>Eurotiales</taxon>
        <taxon>Aspergillaceae</taxon>
        <taxon>Aspergillus</taxon>
        <taxon>Aspergillus subgen. Nidulantes</taxon>
    </lineage>
</organism>
<dbReference type="Pfam" id="PF00933">
    <property type="entry name" value="Glyco_hydro_3"/>
    <property type="match status" value="1"/>
</dbReference>
<dbReference type="Proteomes" id="UP000054771">
    <property type="component" value="Unassembled WGS sequence"/>
</dbReference>
<dbReference type="GO" id="GO:0008422">
    <property type="term" value="F:beta-glucosidase activity"/>
    <property type="evidence" value="ECO:0007669"/>
    <property type="project" value="UniProtKB-EC"/>
</dbReference>
<reference evidence="22" key="1">
    <citation type="journal article" date="2016" name="Genome Announc.">
        <title>Draft genome sequences of fungus Aspergillus calidoustus.</title>
        <authorList>
            <person name="Horn F."/>
            <person name="Linde J."/>
            <person name="Mattern D.J."/>
            <person name="Walther G."/>
            <person name="Guthke R."/>
            <person name="Scherlach K."/>
            <person name="Martin K."/>
            <person name="Brakhage A.A."/>
            <person name="Petzke L."/>
            <person name="Valiante V."/>
        </authorList>
    </citation>
    <scope>NUCLEOTIDE SEQUENCE [LARGE SCALE GENOMIC DNA]</scope>
    <source>
        <strain evidence="22">SF006504</strain>
    </source>
</reference>
<gene>
    <name evidence="21" type="ORF">ASPCAL00152</name>
</gene>
<dbReference type="AlphaFoldDB" id="A0A0U5C129"/>
<evidence type="ECO:0000313" key="21">
    <source>
        <dbReference type="EMBL" id="CEL00553.1"/>
    </source>
</evidence>
<dbReference type="InterPro" id="IPR036881">
    <property type="entry name" value="Glyco_hydro_3_C_sf"/>
</dbReference>
<keyword evidence="6" id="KW-0964">Secreted</keyword>
<evidence type="ECO:0000256" key="18">
    <source>
        <dbReference type="ARBA" id="ARBA00041808"/>
    </source>
</evidence>
<evidence type="ECO:0000256" key="8">
    <source>
        <dbReference type="ARBA" id="ARBA00022801"/>
    </source>
</evidence>
<keyword evidence="7" id="KW-0732">Signal</keyword>
<protein>
    <recommendedName>
        <fullName evidence="15">Probable beta-glucosidase G</fullName>
        <ecNumber evidence="5">3.2.1.21</ecNumber>
    </recommendedName>
    <alternativeName>
        <fullName evidence="16">Beta-D-glucoside glucohydrolase G</fullName>
    </alternativeName>
    <alternativeName>
        <fullName evidence="17">Cellobiase G</fullName>
    </alternativeName>
    <alternativeName>
        <fullName evidence="18">Gentiobiase G</fullName>
    </alternativeName>
</protein>
<dbReference type="SUPFAM" id="SSF52279">
    <property type="entry name" value="Beta-D-glucan exohydrolase, C-terminal domain"/>
    <property type="match status" value="1"/>
</dbReference>
<dbReference type="SUPFAM" id="SSF51445">
    <property type="entry name" value="(Trans)glycosidases"/>
    <property type="match status" value="1"/>
</dbReference>
<keyword evidence="12" id="KW-0326">Glycosidase</keyword>
<dbReference type="OMA" id="RAMHEPY"/>
<dbReference type="GO" id="GO:0030245">
    <property type="term" value="P:cellulose catabolic process"/>
    <property type="evidence" value="ECO:0007669"/>
    <property type="project" value="UniProtKB-KW"/>
</dbReference>
<dbReference type="STRING" id="454130.A0A0U5C129"/>
<evidence type="ECO:0000313" key="22">
    <source>
        <dbReference type="Proteomes" id="UP000054771"/>
    </source>
</evidence>
<evidence type="ECO:0000256" key="4">
    <source>
        <dbReference type="ARBA" id="ARBA00005336"/>
    </source>
</evidence>
<sequence length="417" mass="45812">MGREFRAKGAHVALAPAAGARGRSVYGGRNWEGFSPDPYISGVAMELSVRGIQDAGVQAVAKHLLANEQEILCNPEYYPNGTLQFEAISLNVDDRTLHELCLWPFANAVLTGVASMMRSYQRLDGSYACQNSKLLNGTLKEKLGFQGYLMSDWFALHAGIDALEAGMDMDMPGPLRSSTPVPELGQMSSHFGGNITTMVQNSTLDEARLNAMITRLIAPYFHLHQDVQNEFPTVDGCLFSLPQLFLEPEYLAPGLGLFNLTGPTSIRDAHNNHAALIRKQAAESTVLLKNTNNALPLRPPRYIDIFGNDAGETQNGPVNHFGNAESWMYGTCGVGGGYATGRLSYVTTPQEALKARAIQDGTLVETWLNNKLIATSDVTSLWFYRGSDVCLGFLKSWARETIDRESLHLVFRKYRVA</sequence>
<dbReference type="Gene3D" id="3.20.20.300">
    <property type="entry name" value="Glycoside hydrolase, family 3, N-terminal domain"/>
    <property type="match status" value="1"/>
</dbReference>
<keyword evidence="10" id="KW-0325">Glycoprotein</keyword>
<evidence type="ECO:0000256" key="14">
    <source>
        <dbReference type="ARBA" id="ARBA00024983"/>
    </source>
</evidence>
<feature type="domain" description="Glycoside hydrolase family 3 N-terminal" evidence="19">
    <location>
        <begin position="1"/>
        <end position="217"/>
    </location>
</feature>
<comment type="subcellular location">
    <subcellularLocation>
        <location evidence="2">Secreted</location>
    </subcellularLocation>
</comment>
<accession>A0A0U5C129</accession>
<feature type="domain" description="Glycoside hydrolase family 3 C-terminal" evidence="20">
    <location>
        <begin position="285"/>
        <end position="409"/>
    </location>
</feature>
<evidence type="ECO:0000256" key="10">
    <source>
        <dbReference type="ARBA" id="ARBA00023180"/>
    </source>
</evidence>
<dbReference type="OrthoDB" id="416222at2759"/>
<dbReference type="InterPro" id="IPR050288">
    <property type="entry name" value="Cellulose_deg_GH3"/>
</dbReference>
<dbReference type="InterPro" id="IPR002772">
    <property type="entry name" value="Glyco_hydro_3_C"/>
</dbReference>
<comment type="function">
    <text evidence="14">Beta-glucosidases are one of a number of cellulolytic enzymes involved in the degradation of cellulosic biomass. Catalyzes the last step releasing glucose from the inhibitory cellobiose.</text>
</comment>
<dbReference type="PANTHER" id="PTHR42715">
    <property type="entry name" value="BETA-GLUCOSIDASE"/>
    <property type="match status" value="1"/>
</dbReference>
<evidence type="ECO:0000256" key="3">
    <source>
        <dbReference type="ARBA" id="ARBA00004987"/>
    </source>
</evidence>
<comment type="similarity">
    <text evidence="4">Belongs to the glycosyl hydrolase 3 family.</text>
</comment>
<comment type="pathway">
    <text evidence="3">Glycan metabolism; cellulose degradation.</text>
</comment>
<evidence type="ECO:0000256" key="17">
    <source>
        <dbReference type="ARBA" id="ARBA00041601"/>
    </source>
</evidence>
<evidence type="ECO:0000256" key="11">
    <source>
        <dbReference type="ARBA" id="ARBA00023277"/>
    </source>
</evidence>
<keyword evidence="8" id="KW-0378">Hydrolase</keyword>
<evidence type="ECO:0000256" key="1">
    <source>
        <dbReference type="ARBA" id="ARBA00000448"/>
    </source>
</evidence>
<evidence type="ECO:0000256" key="15">
    <source>
        <dbReference type="ARBA" id="ARBA00039579"/>
    </source>
</evidence>
<dbReference type="InterPro" id="IPR036962">
    <property type="entry name" value="Glyco_hydro_3_N_sf"/>
</dbReference>
<dbReference type="GO" id="GO:0005576">
    <property type="term" value="C:extracellular region"/>
    <property type="evidence" value="ECO:0007669"/>
    <property type="project" value="UniProtKB-SubCell"/>
</dbReference>
<comment type="catalytic activity">
    <reaction evidence="1">
        <text>Hydrolysis of terminal, non-reducing beta-D-glucosyl residues with release of beta-D-glucose.</text>
        <dbReference type="EC" id="3.2.1.21"/>
    </reaction>
</comment>
<keyword evidence="11" id="KW-0119">Carbohydrate metabolism</keyword>
<proteinExistence type="inferred from homology"/>
<evidence type="ECO:0000259" key="20">
    <source>
        <dbReference type="Pfam" id="PF01915"/>
    </source>
</evidence>
<keyword evidence="13" id="KW-0624">Polysaccharide degradation</keyword>
<evidence type="ECO:0000256" key="12">
    <source>
        <dbReference type="ARBA" id="ARBA00023295"/>
    </source>
</evidence>
<evidence type="ECO:0000256" key="2">
    <source>
        <dbReference type="ARBA" id="ARBA00004613"/>
    </source>
</evidence>
<evidence type="ECO:0000256" key="7">
    <source>
        <dbReference type="ARBA" id="ARBA00022729"/>
    </source>
</evidence>
<evidence type="ECO:0000256" key="6">
    <source>
        <dbReference type="ARBA" id="ARBA00022525"/>
    </source>
</evidence>
<name>A0A0U5C129_ASPCI</name>
<keyword evidence="22" id="KW-1185">Reference proteome</keyword>
<dbReference type="InterPro" id="IPR001764">
    <property type="entry name" value="Glyco_hydro_3_N"/>
</dbReference>
<evidence type="ECO:0000256" key="16">
    <source>
        <dbReference type="ARBA" id="ARBA00041276"/>
    </source>
</evidence>
<keyword evidence="9" id="KW-0136">Cellulose degradation</keyword>
<evidence type="ECO:0000256" key="13">
    <source>
        <dbReference type="ARBA" id="ARBA00023326"/>
    </source>
</evidence>
<dbReference type="EMBL" id="CDMC01000001">
    <property type="protein sequence ID" value="CEL00553.1"/>
    <property type="molecule type" value="Genomic_DNA"/>
</dbReference>
<dbReference type="Gene3D" id="3.40.50.1700">
    <property type="entry name" value="Glycoside hydrolase family 3 C-terminal domain"/>
    <property type="match status" value="1"/>
</dbReference>
<dbReference type="PANTHER" id="PTHR42715:SF12">
    <property type="entry name" value="BETA-GLUCOSIDASE G-RELATED"/>
    <property type="match status" value="1"/>
</dbReference>
<dbReference type="EC" id="3.2.1.21" evidence="5"/>
<evidence type="ECO:0000256" key="9">
    <source>
        <dbReference type="ARBA" id="ARBA00023001"/>
    </source>
</evidence>